<dbReference type="EMBL" id="JAMDLW010000002">
    <property type="protein sequence ID" value="MCY9518629.1"/>
    <property type="molecule type" value="Genomic_DNA"/>
</dbReference>
<keyword evidence="3" id="KW-0762">Sugar transport</keyword>
<dbReference type="PANTHER" id="PTHR43790">
    <property type="entry name" value="CARBOHYDRATE TRANSPORT ATP-BINDING PROTEIN MG119-RELATED"/>
    <property type="match status" value="1"/>
</dbReference>
<evidence type="ECO:0000256" key="7">
    <source>
        <dbReference type="ARBA" id="ARBA00022967"/>
    </source>
</evidence>
<dbReference type="Pfam" id="PF00005">
    <property type="entry name" value="ABC_tran"/>
    <property type="match status" value="2"/>
</dbReference>
<reference evidence="10 11" key="1">
    <citation type="submission" date="2022-05" db="EMBL/GenBank/DDBJ databases">
        <title>Genome Sequencing of Bee-Associated Microbes.</title>
        <authorList>
            <person name="Dunlap C."/>
        </authorList>
    </citation>
    <scope>NUCLEOTIDE SEQUENCE [LARGE SCALE GENOMIC DNA]</scope>
    <source>
        <strain evidence="10 11">NRRL NRS-1438</strain>
    </source>
</reference>
<evidence type="ECO:0000313" key="10">
    <source>
        <dbReference type="EMBL" id="MCY9518629.1"/>
    </source>
</evidence>
<dbReference type="InterPro" id="IPR050107">
    <property type="entry name" value="ABC_carbohydrate_import_ATPase"/>
</dbReference>
<proteinExistence type="predicted"/>
<gene>
    <name evidence="10" type="ORF">M5X09_02930</name>
</gene>
<organism evidence="10 11">
    <name type="scientific">Paenibacillus apiarius</name>
    <dbReference type="NCBI Taxonomy" id="46240"/>
    <lineage>
        <taxon>Bacteria</taxon>
        <taxon>Bacillati</taxon>
        <taxon>Bacillota</taxon>
        <taxon>Bacilli</taxon>
        <taxon>Bacillales</taxon>
        <taxon>Paenibacillaceae</taxon>
        <taxon>Paenibacillus</taxon>
    </lineage>
</organism>
<dbReference type="Proteomes" id="UP001207626">
    <property type="component" value="Unassembled WGS sequence"/>
</dbReference>
<protein>
    <submittedName>
        <fullName evidence="10">Sugar ABC transporter ATP-binding protein</fullName>
    </submittedName>
</protein>
<evidence type="ECO:0000256" key="2">
    <source>
        <dbReference type="ARBA" id="ARBA00022475"/>
    </source>
</evidence>
<dbReference type="RefSeq" id="WP_087433585.1">
    <property type="nucleotide sequence ID" value="NZ_JAMDLV010000020.1"/>
</dbReference>
<dbReference type="SMART" id="SM00382">
    <property type="entry name" value="AAA"/>
    <property type="match status" value="2"/>
</dbReference>
<accession>A0ABT4DMP4</accession>
<dbReference type="InterPro" id="IPR027417">
    <property type="entry name" value="P-loop_NTPase"/>
</dbReference>
<keyword evidence="11" id="KW-1185">Reference proteome</keyword>
<keyword evidence="4" id="KW-0677">Repeat</keyword>
<dbReference type="InterPro" id="IPR017871">
    <property type="entry name" value="ABC_transporter-like_CS"/>
</dbReference>
<dbReference type="PROSITE" id="PS00211">
    <property type="entry name" value="ABC_TRANSPORTER_1"/>
    <property type="match status" value="1"/>
</dbReference>
<sequence>MIEQQAIRLDMKQISIEFPGVKALNNVDFTTETGTSHALIGANGAGKSTLMKVLSGAYNHYTGDIWIGGKAVHIRSPKDAKDLGIQIVYQEVDTALIPYLTVGENIMLDDTVNDMGKKQWMNWKRIHSNAKATLERMNVNVSTKKLVSELTLAEKQMILIARAITKECRFLILDEPTAPLSHAETEELFRIVRDLKANNVGVIFISHRLPELFEICDDITVMRDGEFVIKKRIADTNQNDIVEHMLGKKLDDQFPKATIEIGDTNFEVKGLSDSDKLKNIDFYVRKGEIIGLAGLVGAGKTELCKALFGASRVVSGERVLQKRKLSIRNCNEAVKQGMALVPEERRKEGILVLESVVNNLTVASLSKFCAYRTFLQFGKEKREAQQLIQDLGIKTPNEQAKVKNLSGGNQQKVAIGKWLTTEAEVYIFDEPTKGVDVGAKKDIFKLISQLAQQGKSVIYASCELSEIVGITDRVYVLYDGEIVKELQTSATNEEELLFYSTGGK</sequence>
<dbReference type="PROSITE" id="PS50893">
    <property type="entry name" value="ABC_TRANSPORTER_2"/>
    <property type="match status" value="2"/>
</dbReference>
<dbReference type="CDD" id="cd03216">
    <property type="entry name" value="ABC_Carb_Monos_I"/>
    <property type="match status" value="1"/>
</dbReference>
<dbReference type="InterPro" id="IPR003593">
    <property type="entry name" value="AAA+_ATPase"/>
</dbReference>
<evidence type="ECO:0000256" key="5">
    <source>
        <dbReference type="ARBA" id="ARBA00022741"/>
    </source>
</evidence>
<feature type="domain" description="ABC transporter" evidence="9">
    <location>
        <begin position="259"/>
        <end position="504"/>
    </location>
</feature>
<dbReference type="CDD" id="cd03215">
    <property type="entry name" value="ABC_Carb_Monos_II"/>
    <property type="match status" value="1"/>
</dbReference>
<evidence type="ECO:0000259" key="9">
    <source>
        <dbReference type="PROSITE" id="PS50893"/>
    </source>
</evidence>
<comment type="caution">
    <text evidence="10">The sequence shown here is derived from an EMBL/GenBank/DDBJ whole genome shotgun (WGS) entry which is preliminary data.</text>
</comment>
<evidence type="ECO:0000256" key="8">
    <source>
        <dbReference type="ARBA" id="ARBA00023136"/>
    </source>
</evidence>
<dbReference type="Gene3D" id="3.40.50.300">
    <property type="entry name" value="P-loop containing nucleotide triphosphate hydrolases"/>
    <property type="match status" value="2"/>
</dbReference>
<evidence type="ECO:0000256" key="1">
    <source>
        <dbReference type="ARBA" id="ARBA00022448"/>
    </source>
</evidence>
<dbReference type="PANTHER" id="PTHR43790:SF3">
    <property type="entry name" value="D-ALLOSE IMPORT ATP-BINDING PROTEIN ALSA-RELATED"/>
    <property type="match status" value="1"/>
</dbReference>
<feature type="domain" description="ABC transporter" evidence="9">
    <location>
        <begin position="9"/>
        <end position="249"/>
    </location>
</feature>
<evidence type="ECO:0000313" key="11">
    <source>
        <dbReference type="Proteomes" id="UP001207626"/>
    </source>
</evidence>
<keyword evidence="7" id="KW-1278">Translocase</keyword>
<keyword evidence="6 10" id="KW-0067">ATP-binding</keyword>
<dbReference type="GO" id="GO:0005524">
    <property type="term" value="F:ATP binding"/>
    <property type="evidence" value="ECO:0007669"/>
    <property type="project" value="UniProtKB-KW"/>
</dbReference>
<evidence type="ECO:0000256" key="6">
    <source>
        <dbReference type="ARBA" id="ARBA00022840"/>
    </source>
</evidence>
<keyword evidence="1" id="KW-0813">Transport</keyword>
<dbReference type="InterPro" id="IPR003439">
    <property type="entry name" value="ABC_transporter-like_ATP-bd"/>
</dbReference>
<evidence type="ECO:0000256" key="4">
    <source>
        <dbReference type="ARBA" id="ARBA00022737"/>
    </source>
</evidence>
<name>A0ABT4DMP4_9BACL</name>
<dbReference type="SUPFAM" id="SSF52540">
    <property type="entry name" value="P-loop containing nucleoside triphosphate hydrolases"/>
    <property type="match status" value="2"/>
</dbReference>
<keyword evidence="5" id="KW-0547">Nucleotide-binding</keyword>
<keyword evidence="8" id="KW-0472">Membrane</keyword>
<keyword evidence="2" id="KW-1003">Cell membrane</keyword>
<evidence type="ECO:0000256" key="3">
    <source>
        <dbReference type="ARBA" id="ARBA00022597"/>
    </source>
</evidence>